<dbReference type="SUPFAM" id="SSF52833">
    <property type="entry name" value="Thioredoxin-like"/>
    <property type="match status" value="1"/>
</dbReference>
<accession>A0ABN9TEN5</accession>
<dbReference type="PANTHER" id="PTHR45672">
    <property type="entry name" value="PROTEIN DISULFIDE-ISOMERASE C17H9.14C-RELATED"/>
    <property type="match status" value="1"/>
</dbReference>
<feature type="domain" description="Thioredoxin" evidence="3">
    <location>
        <begin position="1"/>
        <end position="73"/>
    </location>
</feature>
<dbReference type="Proteomes" id="UP001189429">
    <property type="component" value="Unassembled WGS sequence"/>
</dbReference>
<reference evidence="4" key="1">
    <citation type="submission" date="2023-10" db="EMBL/GenBank/DDBJ databases">
        <authorList>
            <person name="Chen Y."/>
            <person name="Shah S."/>
            <person name="Dougan E. K."/>
            <person name="Thang M."/>
            <person name="Chan C."/>
        </authorList>
    </citation>
    <scope>NUCLEOTIDE SEQUENCE [LARGE SCALE GENOMIC DNA]</scope>
</reference>
<comment type="caution">
    <text evidence="4">The sequence shown here is derived from an EMBL/GenBank/DDBJ whole genome shotgun (WGS) entry which is preliminary data.</text>
</comment>
<dbReference type="InterPro" id="IPR051063">
    <property type="entry name" value="PDI"/>
</dbReference>
<protein>
    <recommendedName>
        <fullName evidence="3">Thioredoxin domain-containing protein</fullName>
    </recommendedName>
</protein>
<dbReference type="InterPro" id="IPR013766">
    <property type="entry name" value="Thioredoxin_domain"/>
</dbReference>
<dbReference type="Pfam" id="PF00085">
    <property type="entry name" value="Thioredoxin"/>
    <property type="match status" value="1"/>
</dbReference>
<organism evidence="4 5">
    <name type="scientific">Prorocentrum cordatum</name>
    <dbReference type="NCBI Taxonomy" id="2364126"/>
    <lineage>
        <taxon>Eukaryota</taxon>
        <taxon>Sar</taxon>
        <taxon>Alveolata</taxon>
        <taxon>Dinophyceae</taxon>
        <taxon>Prorocentrales</taxon>
        <taxon>Prorocentraceae</taxon>
        <taxon>Prorocentrum</taxon>
    </lineage>
</organism>
<evidence type="ECO:0000313" key="5">
    <source>
        <dbReference type="Proteomes" id="UP001189429"/>
    </source>
</evidence>
<dbReference type="EMBL" id="CAUYUJ010014627">
    <property type="protein sequence ID" value="CAK0844064.1"/>
    <property type="molecule type" value="Genomic_DNA"/>
</dbReference>
<dbReference type="Gene3D" id="3.40.30.10">
    <property type="entry name" value="Glutaredoxin"/>
    <property type="match status" value="1"/>
</dbReference>
<dbReference type="PANTHER" id="PTHR45672:SF3">
    <property type="entry name" value="THIOREDOXIN DOMAIN-CONTAINING PROTEIN 5"/>
    <property type="match status" value="1"/>
</dbReference>
<evidence type="ECO:0000256" key="2">
    <source>
        <dbReference type="ARBA" id="ARBA00022729"/>
    </source>
</evidence>
<keyword evidence="5" id="KW-1185">Reference proteome</keyword>
<name>A0ABN9TEN5_9DINO</name>
<proteinExistence type="inferred from homology"/>
<evidence type="ECO:0000256" key="1">
    <source>
        <dbReference type="ARBA" id="ARBA00006347"/>
    </source>
</evidence>
<comment type="similarity">
    <text evidence="1">Belongs to the protein disulfide isomerase family.</text>
</comment>
<evidence type="ECO:0000313" key="4">
    <source>
        <dbReference type="EMBL" id="CAK0844064.1"/>
    </source>
</evidence>
<keyword evidence="2" id="KW-0732">Signal</keyword>
<dbReference type="InterPro" id="IPR036249">
    <property type="entry name" value="Thioredoxin-like_sf"/>
</dbReference>
<gene>
    <name evidence="4" type="ORF">PCOR1329_LOCUS38235</name>
</gene>
<evidence type="ECO:0000259" key="3">
    <source>
        <dbReference type="Pfam" id="PF00085"/>
    </source>
</evidence>
<sequence length="99" mass="10759">MKPTWDQLMSEFNTGTDGAKTPLIADVDCTGAGKALCEKFNVRGYPTIKYGDPADLQDYDGGRDYESLKKFADEKLGPACGPDNLDLCDADAKVMIAKF</sequence>